<dbReference type="PANTHER" id="PTHR43415">
    <property type="entry name" value="SPERMIDINE N(1)-ACETYLTRANSFERASE"/>
    <property type="match status" value="1"/>
</dbReference>
<dbReference type="Proteomes" id="UP000004946">
    <property type="component" value="Chromosome"/>
</dbReference>
<feature type="region of interest" description="Disordered" evidence="1">
    <location>
        <begin position="291"/>
        <end position="393"/>
    </location>
</feature>
<feature type="compositionally biased region" description="Basic and acidic residues" evidence="1">
    <location>
        <begin position="305"/>
        <end position="318"/>
    </location>
</feature>
<dbReference type="PANTHER" id="PTHR43415:SF3">
    <property type="entry name" value="GNAT-FAMILY ACETYLTRANSFERASE"/>
    <property type="match status" value="1"/>
</dbReference>
<name>E6K1A4_PARDN</name>
<feature type="compositionally biased region" description="Basic and acidic residues" evidence="1">
    <location>
        <begin position="334"/>
        <end position="343"/>
    </location>
</feature>
<dbReference type="HOGENOM" id="CLU_046132_0_0_11"/>
<evidence type="ECO:0000259" key="2">
    <source>
        <dbReference type="Pfam" id="PF13302"/>
    </source>
</evidence>
<dbReference type="AlphaFoldDB" id="E6K1A4"/>
<dbReference type="Gene3D" id="3.40.630.30">
    <property type="match status" value="1"/>
</dbReference>
<organism evidence="3 4">
    <name type="scientific">Parascardovia denticolens DSM 10105 = JCM 12538</name>
    <dbReference type="NCBI Taxonomy" id="864564"/>
    <lineage>
        <taxon>Bacteria</taxon>
        <taxon>Bacillati</taxon>
        <taxon>Actinomycetota</taxon>
        <taxon>Actinomycetes</taxon>
        <taxon>Bifidobacteriales</taxon>
        <taxon>Bifidobacteriaceae</taxon>
        <taxon>Parascardovia</taxon>
    </lineage>
</organism>
<gene>
    <name evidence="3" type="ORF">HMPREF0620_0590</name>
</gene>
<dbReference type="EMBL" id="AEON01000001">
    <property type="protein sequence ID" value="EFT83585.1"/>
    <property type="molecule type" value="Genomic_DNA"/>
</dbReference>
<protein>
    <recommendedName>
        <fullName evidence="2">N-acetyltransferase domain-containing protein</fullName>
    </recommendedName>
</protein>
<feature type="domain" description="N-acetyltransferase" evidence="2">
    <location>
        <begin position="45"/>
        <end position="212"/>
    </location>
</feature>
<evidence type="ECO:0000313" key="4">
    <source>
        <dbReference type="Proteomes" id="UP000004946"/>
    </source>
</evidence>
<dbReference type="SUPFAM" id="SSF55729">
    <property type="entry name" value="Acyl-CoA N-acyltransferases (Nat)"/>
    <property type="match status" value="1"/>
</dbReference>
<dbReference type="InterPro" id="IPR000182">
    <property type="entry name" value="GNAT_dom"/>
</dbReference>
<dbReference type="GO" id="GO:0016747">
    <property type="term" value="F:acyltransferase activity, transferring groups other than amino-acyl groups"/>
    <property type="evidence" value="ECO:0007669"/>
    <property type="project" value="InterPro"/>
</dbReference>
<dbReference type="eggNOG" id="COG1670">
    <property type="taxonomic scope" value="Bacteria"/>
</dbReference>
<feature type="region of interest" description="Disordered" evidence="1">
    <location>
        <begin position="1"/>
        <end position="28"/>
    </location>
</feature>
<accession>E6K1A4</accession>
<reference evidence="3 4" key="1">
    <citation type="submission" date="2010-12" db="EMBL/GenBank/DDBJ databases">
        <authorList>
            <person name="Muzny D."/>
            <person name="Qin X."/>
            <person name="Buhay C."/>
            <person name="Dugan-Rocha S."/>
            <person name="Ding Y."/>
            <person name="Chen G."/>
            <person name="Hawes A."/>
            <person name="Holder M."/>
            <person name="Jhangiani S."/>
            <person name="Johnson A."/>
            <person name="Khan Z."/>
            <person name="Li Z."/>
            <person name="Liu W."/>
            <person name="Liu X."/>
            <person name="Perez L."/>
            <person name="Shen H."/>
            <person name="Wang Q."/>
            <person name="Watt J."/>
            <person name="Xi L."/>
            <person name="Xin Y."/>
            <person name="Zhou J."/>
            <person name="Deng J."/>
            <person name="Jiang H."/>
            <person name="Liu Y."/>
            <person name="Qu J."/>
            <person name="Song X.-Z."/>
            <person name="Zhang L."/>
            <person name="Villasana D."/>
            <person name="Johnson A."/>
            <person name="Liu J."/>
            <person name="Liyanage D."/>
            <person name="Lorensuhewa L."/>
            <person name="Robinson T."/>
            <person name="Song A."/>
            <person name="Song B.-B."/>
            <person name="Dinh H."/>
            <person name="Thornton R."/>
            <person name="Coyle M."/>
            <person name="Francisco L."/>
            <person name="Jackson L."/>
            <person name="Javaid M."/>
            <person name="Korchina V."/>
            <person name="Kovar C."/>
            <person name="Mata R."/>
            <person name="Mathew T."/>
            <person name="Ngo R."/>
            <person name="Nguyen L."/>
            <person name="Nguyen N."/>
            <person name="Okwuonu G."/>
            <person name="Ongeri F."/>
            <person name="Pham C."/>
            <person name="Simmons D."/>
            <person name="Wilczek-Boney K."/>
            <person name="Hale W."/>
            <person name="Jakkamsetti A."/>
            <person name="Pham P."/>
            <person name="Ruth R."/>
            <person name="San Lucas F."/>
            <person name="Warren J."/>
            <person name="Zhang J."/>
            <person name="Zhao Z."/>
            <person name="Zhou C."/>
            <person name="Zhu D."/>
            <person name="Lee S."/>
            <person name="Bess C."/>
            <person name="Blankenburg K."/>
            <person name="Forbes L."/>
            <person name="Fu Q."/>
            <person name="Gubbala S."/>
            <person name="Hirani K."/>
            <person name="Jayaseelan J.C."/>
            <person name="Lara F."/>
            <person name="Munidasa M."/>
            <person name="Palculict T."/>
            <person name="Patil S."/>
            <person name="Pu L.-L."/>
            <person name="Saada N."/>
            <person name="Tang L."/>
            <person name="Weissenberger G."/>
            <person name="Zhu Y."/>
            <person name="Hemphill L."/>
            <person name="Shang Y."/>
            <person name="Youmans B."/>
            <person name="Ayvaz T."/>
            <person name="Ross M."/>
            <person name="Santibanez J."/>
            <person name="Aqrawi P."/>
            <person name="Gross S."/>
            <person name="Joshi V."/>
            <person name="Fowler G."/>
            <person name="Nazareth L."/>
            <person name="Reid J."/>
            <person name="Worley K."/>
            <person name="Petrosino J."/>
            <person name="Highlander S."/>
            <person name="Gibbs R."/>
        </authorList>
    </citation>
    <scope>NUCLEOTIDE SEQUENCE [LARGE SCALE GENOMIC DNA]</scope>
    <source>
        <strain evidence="3 4">DSM 10105</strain>
    </source>
</reference>
<dbReference type="Pfam" id="PF13302">
    <property type="entry name" value="Acetyltransf_3"/>
    <property type="match status" value="1"/>
</dbReference>
<evidence type="ECO:0000256" key="1">
    <source>
        <dbReference type="SAM" id="MobiDB-lite"/>
    </source>
</evidence>
<feature type="compositionally biased region" description="Basic and acidic residues" evidence="1">
    <location>
        <begin position="380"/>
        <end position="393"/>
    </location>
</feature>
<proteinExistence type="predicted"/>
<sequence>MTIKEVPMTESQPGFTDIRPDKGEADEGRKLPTTIAIPEIEGEMLVLRPATWEDCLRLDGLDAFHDSAVITGKSEKAERDTVHAWVSRSLAWSEGNLRTEKSFDDPEARGLIAWSMFTSAVDDDQPDGQPLSEAFIGMIFLVDIDAWASSARIQVLLGRDYRSRGFSRDAMPRVMTYGFAPRPAGLGLHRIWVAVPQSNSRSSTVYKSLGFTSEGDSRDALWDQENQRYQDLEVLGTLADEFDPIGSLEAFGMRPIMTNPGINEAMAMHEHSVQMHKKDSFIKSVADITFDEGESESGSPRKQWNHMDGDFSLDRTQEDFDPSASSAHHPAQAKTDKRDREEEAVAEEIAQEIPAGFLPNEAEEKTPEKTPWWRKLGRGRKPEEKPEARKDAD</sequence>
<dbReference type="InterPro" id="IPR016181">
    <property type="entry name" value="Acyl_CoA_acyltransferase"/>
</dbReference>
<feature type="compositionally biased region" description="Basic and acidic residues" evidence="1">
    <location>
        <begin position="18"/>
        <end position="28"/>
    </location>
</feature>
<comment type="caution">
    <text evidence="3">The sequence shown here is derived from an EMBL/GenBank/DDBJ whole genome shotgun (WGS) entry which is preliminary data.</text>
</comment>
<keyword evidence="4" id="KW-1185">Reference proteome</keyword>
<evidence type="ECO:0000313" key="3">
    <source>
        <dbReference type="EMBL" id="EFT83585.1"/>
    </source>
</evidence>